<dbReference type="Pfam" id="PF11726">
    <property type="entry name" value="YagK_YfjJ_C"/>
    <property type="match status" value="1"/>
</dbReference>
<dbReference type="InterPro" id="IPR057271">
    <property type="entry name" value="YagK_YfjJ_C"/>
</dbReference>
<proteinExistence type="predicted"/>
<dbReference type="Proteomes" id="UP000656723">
    <property type="component" value="Unassembled WGS sequence"/>
</dbReference>
<reference evidence="2" key="1">
    <citation type="submission" date="2019-07" db="EMBL/GenBank/DDBJ databases">
        <title>KPC-2 carbapenem resistent Enterobacterales isolates from Germany.</title>
        <authorList>
            <person name="Yao Y."/>
            <person name="Falgenhauer L."/>
            <person name="Imirzalioglu C."/>
            <person name="Chakraborty T."/>
        </authorList>
    </citation>
    <scope>NUCLEOTIDE SEQUENCE</scope>
    <source>
        <strain evidence="2">CA13304</strain>
    </source>
</reference>
<feature type="domain" description="YagK/YfjJ C-terminal" evidence="1">
    <location>
        <begin position="26"/>
        <end position="204"/>
    </location>
</feature>
<evidence type="ECO:0000313" key="2">
    <source>
        <dbReference type="EMBL" id="MBE0131178.1"/>
    </source>
</evidence>
<dbReference type="AlphaFoldDB" id="A0A8I0MQ14"/>
<accession>A0A8I0MQ14</accession>
<evidence type="ECO:0000259" key="1">
    <source>
        <dbReference type="Pfam" id="PF11726"/>
    </source>
</evidence>
<name>A0A8I0MQ14_CITAM</name>
<protein>
    <submittedName>
        <fullName evidence="2">Inovirus Gp2 family protein</fullName>
    </submittedName>
</protein>
<comment type="caution">
    <text evidence="2">The sequence shown here is derived from an EMBL/GenBank/DDBJ whole genome shotgun (WGS) entry which is preliminary data.</text>
</comment>
<evidence type="ECO:0000313" key="3">
    <source>
        <dbReference type="Proteomes" id="UP000656723"/>
    </source>
</evidence>
<dbReference type="RefSeq" id="WP_192479445.1">
    <property type="nucleotide sequence ID" value="NZ_VKME01000030.1"/>
</dbReference>
<dbReference type="EMBL" id="VKME01000030">
    <property type="protein sequence ID" value="MBE0131178.1"/>
    <property type="molecule type" value="Genomic_DNA"/>
</dbReference>
<sequence>MTSSKFGPLNSYYMTRITEISDKAIEAHARTSVFTFVLRLPEYRDTGDSIACNPNLRAGLMERFTGALRARIDAHQERRQREGYQVYPTGLRYVWVREVGESGKSHYHVAIFVNKDTFNALGDYSRRDNNLGSYISDAWMSALGLLDMPEYRTLVSFTNTPHYLERLRQDRFERQRKELLSHLGYCAKERTKAYSKEERSFGGSIK</sequence>
<organism evidence="2 3">
    <name type="scientific">Citrobacter amalonaticus</name>
    <dbReference type="NCBI Taxonomy" id="35703"/>
    <lineage>
        <taxon>Bacteria</taxon>
        <taxon>Pseudomonadati</taxon>
        <taxon>Pseudomonadota</taxon>
        <taxon>Gammaproteobacteria</taxon>
        <taxon>Enterobacterales</taxon>
        <taxon>Enterobacteriaceae</taxon>
        <taxon>Citrobacter</taxon>
    </lineage>
</organism>
<gene>
    <name evidence="2" type="ORF">FOT72_24670</name>
</gene>